<dbReference type="VEuPathDB" id="FungiDB:I7I53_07762"/>
<accession>A0A8A1LF88</accession>
<evidence type="ECO:0000313" key="3">
    <source>
        <dbReference type="Proteomes" id="UP000663419"/>
    </source>
</evidence>
<proteinExistence type="predicted"/>
<keyword evidence="1" id="KW-0732">Signal</keyword>
<feature type="signal peptide" evidence="1">
    <location>
        <begin position="1"/>
        <end position="24"/>
    </location>
</feature>
<protein>
    <submittedName>
        <fullName evidence="2">Uncharacterized protein</fullName>
    </submittedName>
</protein>
<gene>
    <name evidence="2" type="ORF">I7I53_07762</name>
</gene>
<dbReference type="Proteomes" id="UP000663419">
    <property type="component" value="Chromosome 2"/>
</dbReference>
<name>A0A8A1LF88_AJEC8</name>
<dbReference type="AlphaFoldDB" id="A0A8A1LF88"/>
<feature type="chain" id="PRO_5034248964" evidence="1">
    <location>
        <begin position="25"/>
        <end position="63"/>
    </location>
</feature>
<evidence type="ECO:0000256" key="1">
    <source>
        <dbReference type="SAM" id="SignalP"/>
    </source>
</evidence>
<organism evidence="2 3">
    <name type="scientific">Ajellomyces capsulatus (strain H88)</name>
    <name type="common">Darling's disease fungus</name>
    <name type="synonym">Histoplasma capsulatum</name>
    <dbReference type="NCBI Taxonomy" id="544711"/>
    <lineage>
        <taxon>Eukaryota</taxon>
        <taxon>Fungi</taxon>
        <taxon>Dikarya</taxon>
        <taxon>Ascomycota</taxon>
        <taxon>Pezizomycotina</taxon>
        <taxon>Eurotiomycetes</taxon>
        <taxon>Eurotiomycetidae</taxon>
        <taxon>Onygenales</taxon>
        <taxon>Ajellomycetaceae</taxon>
        <taxon>Histoplasma</taxon>
    </lineage>
</organism>
<reference evidence="2" key="1">
    <citation type="submission" date="2021-01" db="EMBL/GenBank/DDBJ databases">
        <title>Chromosome-level genome assembly of a human fungal pathogen reveals clustering of transcriptionally co-regulated genes.</title>
        <authorList>
            <person name="Voorhies M."/>
            <person name="Cohen S."/>
            <person name="Shea T.P."/>
            <person name="Petrus S."/>
            <person name="Munoz J.F."/>
            <person name="Poplawski S."/>
            <person name="Goldman W.E."/>
            <person name="Michael T."/>
            <person name="Cuomo C.A."/>
            <person name="Sil A."/>
            <person name="Beyhan S."/>
        </authorList>
    </citation>
    <scope>NUCLEOTIDE SEQUENCE</scope>
    <source>
        <strain evidence="2">H88</strain>
    </source>
</reference>
<dbReference type="EMBL" id="CP069103">
    <property type="protein sequence ID" value="QSS52210.1"/>
    <property type="molecule type" value="Genomic_DNA"/>
</dbReference>
<evidence type="ECO:0000313" key="2">
    <source>
        <dbReference type="EMBL" id="QSS52210.1"/>
    </source>
</evidence>
<sequence length="63" mass="6865">MNMQLSHSNLVFSVLVLSLCSCQGCYPALEHTNTIGVMLLPVLFFDSGSHSGRWISESACNDC</sequence>